<dbReference type="AlphaFoldDB" id="Q94LT4"/>
<reference evidence="3" key="1">
    <citation type="journal article" date="2005" name="Nature">
        <title>The map-based sequence of the rice genome.</title>
        <authorList>
            <consortium name="International rice genome sequencing project (IRGSP)"/>
            <person name="Matsumoto T."/>
            <person name="Wu J."/>
            <person name="Kanamori H."/>
            <person name="Katayose Y."/>
            <person name="Fujisawa M."/>
            <person name="Namiki N."/>
            <person name="Mizuno H."/>
            <person name="Yamamoto K."/>
            <person name="Antonio B.A."/>
            <person name="Baba T."/>
            <person name="Sakata K."/>
            <person name="Nagamura Y."/>
            <person name="Aoki H."/>
            <person name="Arikawa K."/>
            <person name="Arita K."/>
            <person name="Bito T."/>
            <person name="Chiden Y."/>
            <person name="Fujitsuka N."/>
            <person name="Fukunaka R."/>
            <person name="Hamada M."/>
            <person name="Harada C."/>
            <person name="Hayashi A."/>
            <person name="Hijishita S."/>
            <person name="Honda M."/>
            <person name="Hosokawa S."/>
            <person name="Ichikawa Y."/>
            <person name="Idonuma A."/>
            <person name="Iijima M."/>
            <person name="Ikeda M."/>
            <person name="Ikeno M."/>
            <person name="Ito K."/>
            <person name="Ito S."/>
            <person name="Ito T."/>
            <person name="Ito Y."/>
            <person name="Ito Y."/>
            <person name="Iwabuchi A."/>
            <person name="Kamiya K."/>
            <person name="Karasawa W."/>
            <person name="Kurita K."/>
            <person name="Katagiri S."/>
            <person name="Kikuta A."/>
            <person name="Kobayashi H."/>
            <person name="Kobayashi N."/>
            <person name="Machita K."/>
            <person name="Maehara T."/>
            <person name="Masukawa M."/>
            <person name="Mizubayashi T."/>
            <person name="Mukai Y."/>
            <person name="Nagasaki H."/>
            <person name="Nagata Y."/>
            <person name="Naito S."/>
            <person name="Nakashima M."/>
            <person name="Nakama Y."/>
            <person name="Nakamichi Y."/>
            <person name="Nakamura M."/>
            <person name="Meguro A."/>
            <person name="Negishi M."/>
            <person name="Ohta I."/>
            <person name="Ohta T."/>
            <person name="Okamoto M."/>
            <person name="Ono N."/>
            <person name="Saji S."/>
            <person name="Sakaguchi M."/>
            <person name="Sakai K."/>
            <person name="Shibata M."/>
            <person name="Shimokawa T."/>
            <person name="Song J."/>
            <person name="Takazaki Y."/>
            <person name="Terasawa K."/>
            <person name="Tsugane M."/>
            <person name="Tsuji K."/>
            <person name="Ueda S."/>
            <person name="Waki K."/>
            <person name="Yamagata H."/>
            <person name="Yamamoto M."/>
            <person name="Yamamoto S."/>
            <person name="Yamane H."/>
            <person name="Yoshiki S."/>
            <person name="Yoshihara R."/>
            <person name="Yukawa K."/>
            <person name="Zhong H."/>
            <person name="Yano M."/>
            <person name="Yuan Q."/>
            <person name="Ouyang S."/>
            <person name="Liu J."/>
            <person name="Jones K.M."/>
            <person name="Gansberger K."/>
            <person name="Moffat K."/>
            <person name="Hill J."/>
            <person name="Bera J."/>
            <person name="Fadrosh D."/>
            <person name="Jin S."/>
            <person name="Johri S."/>
            <person name="Kim M."/>
            <person name="Overton L."/>
            <person name="Reardon M."/>
            <person name="Tsitrin T."/>
            <person name="Vuong H."/>
            <person name="Weaver B."/>
            <person name="Ciecko A."/>
            <person name="Tallon L."/>
            <person name="Jackson J."/>
            <person name="Pai G."/>
            <person name="Aken S.V."/>
            <person name="Utterback T."/>
            <person name="Reidmuller S."/>
            <person name="Feldblyum T."/>
            <person name="Hsiao J."/>
            <person name="Zismann V."/>
            <person name="Iobst S."/>
            <person name="de Vazeille A.R."/>
            <person name="Buell C.R."/>
            <person name="Ying K."/>
            <person name="Li Y."/>
            <person name="Lu T."/>
            <person name="Huang Y."/>
            <person name="Zhao Q."/>
            <person name="Feng Q."/>
            <person name="Zhang L."/>
            <person name="Zhu J."/>
            <person name="Weng Q."/>
            <person name="Mu J."/>
            <person name="Lu Y."/>
            <person name="Fan D."/>
            <person name="Liu Y."/>
            <person name="Guan J."/>
            <person name="Zhang Y."/>
            <person name="Yu S."/>
            <person name="Liu X."/>
            <person name="Zhang Y."/>
            <person name="Hong G."/>
            <person name="Han B."/>
            <person name="Choisne N."/>
            <person name="Demange N."/>
            <person name="Orjeda G."/>
            <person name="Samain S."/>
            <person name="Cattolico L."/>
            <person name="Pelletier E."/>
            <person name="Couloux A."/>
            <person name="Segurens B."/>
            <person name="Wincker P."/>
            <person name="D'Hont A."/>
            <person name="Scarpelli C."/>
            <person name="Weissenbach J."/>
            <person name="Salanoubat M."/>
            <person name="Quetier F."/>
            <person name="Yu Y."/>
            <person name="Kim H.R."/>
            <person name="Rambo T."/>
            <person name="Currie J."/>
            <person name="Collura K."/>
            <person name="Luo M."/>
            <person name="Yang T."/>
            <person name="Ammiraju J.S.S."/>
            <person name="Engler F."/>
            <person name="Soderlund C."/>
            <person name="Wing R.A."/>
            <person name="Palmer L.E."/>
            <person name="de la Bastide M."/>
            <person name="Spiegel L."/>
            <person name="Nascimento L."/>
            <person name="Zutavern T."/>
            <person name="O'Shaughnessy A."/>
            <person name="Dike S."/>
            <person name="Dedhia N."/>
            <person name="Preston R."/>
            <person name="Balija V."/>
            <person name="McCombie W.R."/>
            <person name="Chow T."/>
            <person name="Chen H."/>
            <person name="Chung M."/>
            <person name="Chen C."/>
            <person name="Shaw J."/>
            <person name="Wu H."/>
            <person name="Hsiao K."/>
            <person name="Chao Y."/>
            <person name="Chu M."/>
            <person name="Cheng C."/>
            <person name="Hour A."/>
            <person name="Lee P."/>
            <person name="Lin S."/>
            <person name="Lin Y."/>
            <person name="Liou J."/>
            <person name="Liu S."/>
            <person name="Hsing Y."/>
            <person name="Raghuvanshi S."/>
            <person name="Mohanty A."/>
            <person name="Bharti A.K."/>
            <person name="Gaur A."/>
            <person name="Gupta V."/>
            <person name="Kumar D."/>
            <person name="Ravi V."/>
            <person name="Vij S."/>
            <person name="Kapur A."/>
            <person name="Khurana P."/>
            <person name="Khurana P."/>
            <person name="Khurana J.P."/>
            <person name="Tyagi A.K."/>
            <person name="Gaikwad K."/>
            <person name="Singh A."/>
            <person name="Dalal V."/>
            <person name="Srivastava S."/>
            <person name="Dixit A."/>
            <person name="Pal A.K."/>
            <person name="Ghazi I.A."/>
            <person name="Yadav M."/>
            <person name="Pandit A."/>
            <person name="Bhargava A."/>
            <person name="Sureshbabu K."/>
            <person name="Batra K."/>
            <person name="Sharma T.R."/>
            <person name="Mohapatra T."/>
            <person name="Singh N.K."/>
            <person name="Messing J."/>
            <person name="Nelson A.B."/>
            <person name="Fuks G."/>
            <person name="Kavchok S."/>
            <person name="Keizer G."/>
            <person name="Linton E."/>
            <person name="Llaca V."/>
            <person name="Song R."/>
            <person name="Tanyolac B."/>
            <person name="Young S."/>
            <person name="Ho-Il K."/>
            <person name="Hahn J.H."/>
            <person name="Sangsakoo G."/>
            <person name="Vanavichit A."/>
            <person name="de Mattos Luiz.A.T."/>
            <person name="Zimmer P.D."/>
            <person name="Malone G."/>
            <person name="Dellagostin O."/>
            <person name="de Oliveira A.C."/>
            <person name="Bevan M."/>
            <person name="Bancroft I."/>
            <person name="Minx P."/>
            <person name="Cordum H."/>
            <person name="Wilson R."/>
            <person name="Cheng Z."/>
            <person name="Jin W."/>
            <person name="Jiang J."/>
            <person name="Leong S.A."/>
            <person name="Iwama H."/>
            <person name="Gojobori T."/>
            <person name="Itoh T."/>
            <person name="Niimura Y."/>
            <person name="Fujii Y."/>
            <person name="Habara T."/>
            <person name="Sakai H."/>
            <person name="Sato Y."/>
            <person name="Wilson G."/>
            <person name="Kumar K."/>
            <person name="McCouch S."/>
            <person name="Juretic N."/>
            <person name="Hoen D."/>
            <person name="Wright S."/>
            <person name="Bruskiewich R."/>
            <person name="Bureau T."/>
            <person name="Miyao A."/>
            <person name="Hirochika H."/>
            <person name="Nishikawa T."/>
            <person name="Kadowaki K."/>
            <person name="Sugiura M."/>
            <person name="Burr B."/>
            <person name="Sasaki T."/>
        </authorList>
    </citation>
    <scope>NUCLEOTIDE SEQUENCE [LARGE SCALE GENOMIC DNA]</scope>
    <source>
        <strain evidence="3">cv. Nipponbare</strain>
    </source>
</reference>
<accession>Q94LT4</accession>
<gene>
    <name evidence="2" type="primary">OSJNBb0011A08.4</name>
</gene>
<dbReference type="EMBL" id="AC034258">
    <property type="protein sequence ID" value="AAK54286.2"/>
    <property type="molecule type" value="Genomic_DNA"/>
</dbReference>
<evidence type="ECO:0000313" key="3">
    <source>
        <dbReference type="Proteomes" id="UP000000763"/>
    </source>
</evidence>
<feature type="region of interest" description="Disordered" evidence="1">
    <location>
        <begin position="133"/>
        <end position="179"/>
    </location>
</feature>
<feature type="region of interest" description="Disordered" evidence="1">
    <location>
        <begin position="40"/>
        <end position="91"/>
    </location>
</feature>
<protein>
    <submittedName>
        <fullName evidence="2">Uncharacterized protein</fullName>
    </submittedName>
</protein>
<evidence type="ECO:0000313" key="2">
    <source>
        <dbReference type="EMBL" id="AAK54286.2"/>
    </source>
</evidence>
<name>Q94LT4_ORYSJ</name>
<reference evidence="3" key="2">
    <citation type="journal article" date="2008" name="Nucleic Acids Res.">
        <title>The rice annotation project database (RAP-DB): 2008 update.</title>
        <authorList>
            <consortium name="The rice annotation project (RAP)"/>
        </authorList>
    </citation>
    <scope>GENOME REANNOTATION</scope>
    <source>
        <strain evidence="3">cv. Nipponbare</strain>
    </source>
</reference>
<proteinExistence type="predicted"/>
<feature type="compositionally biased region" description="Gly residues" evidence="1">
    <location>
        <begin position="170"/>
        <end position="179"/>
    </location>
</feature>
<evidence type="ECO:0000256" key="1">
    <source>
        <dbReference type="SAM" id="MobiDB-lite"/>
    </source>
</evidence>
<organism evidence="2 3">
    <name type="scientific">Oryza sativa subsp. japonica</name>
    <name type="common">Rice</name>
    <dbReference type="NCBI Taxonomy" id="39947"/>
    <lineage>
        <taxon>Eukaryota</taxon>
        <taxon>Viridiplantae</taxon>
        <taxon>Streptophyta</taxon>
        <taxon>Embryophyta</taxon>
        <taxon>Tracheophyta</taxon>
        <taxon>Spermatophyta</taxon>
        <taxon>Magnoliopsida</taxon>
        <taxon>Liliopsida</taxon>
        <taxon>Poales</taxon>
        <taxon>Poaceae</taxon>
        <taxon>BOP clade</taxon>
        <taxon>Oryzoideae</taxon>
        <taxon>Oryzeae</taxon>
        <taxon>Oryzinae</taxon>
        <taxon>Oryza</taxon>
        <taxon>Oryza sativa</taxon>
    </lineage>
</organism>
<feature type="compositionally biased region" description="Basic and acidic residues" evidence="1">
    <location>
        <begin position="56"/>
        <end position="66"/>
    </location>
</feature>
<sequence length="179" mass="18081">MAWCSGTEGGGAAAQWQRRCGTKAAARRYENDGAVVRVEGRRREWSGENGGSAGREAVRRRARGDGTGDATARGSGRRCDGRATRRAATRRTMTGRVGAWGDGMAARRGSGEVTACGGSGHEARGDNATATTMARGAQGGDGATATAMARGAGRELARGSGAGDDDGDTSGSGQGEEEG</sequence>
<dbReference type="Proteomes" id="UP000000763">
    <property type="component" value="Chromosome 10"/>
</dbReference>